<name>A0A1Y1WPM0_9FUNG</name>
<keyword evidence="4" id="KW-1185">Reference proteome</keyword>
<dbReference type="PANTHER" id="PTHR12482">
    <property type="entry name" value="LIPASE ROG1-RELATED-RELATED"/>
    <property type="match status" value="1"/>
</dbReference>
<evidence type="ECO:0000313" key="4">
    <source>
        <dbReference type="Proteomes" id="UP000193944"/>
    </source>
</evidence>
<reference evidence="3 4" key="2">
    <citation type="submission" date="2016-08" db="EMBL/GenBank/DDBJ databases">
        <title>Pervasive Adenine N6-methylation of Active Genes in Fungi.</title>
        <authorList>
            <consortium name="DOE Joint Genome Institute"/>
            <person name="Mondo S.J."/>
            <person name="Dannebaum R.O."/>
            <person name="Kuo R.C."/>
            <person name="Labutti K."/>
            <person name="Haridas S."/>
            <person name="Kuo A."/>
            <person name="Salamov A."/>
            <person name="Ahrendt S.R."/>
            <person name="Lipzen A."/>
            <person name="Sullivan W."/>
            <person name="Andreopoulos W.B."/>
            <person name="Clum A."/>
            <person name="Lindquist E."/>
            <person name="Daum C."/>
            <person name="Ramamoorthy G.K."/>
            <person name="Gryganskyi A."/>
            <person name="Culley D."/>
            <person name="Magnuson J.K."/>
            <person name="James T.Y."/>
            <person name="O'Malley M.A."/>
            <person name="Stajich J.E."/>
            <person name="Spatafora J.W."/>
            <person name="Visel A."/>
            <person name="Grigoriev I.V."/>
        </authorList>
    </citation>
    <scope>NUCLEOTIDE SEQUENCE [LARGE SCALE GENOMIC DNA]</scope>
    <source>
        <strain evidence="3 4">S4</strain>
    </source>
</reference>
<gene>
    <name evidence="3" type="ORF">BCR32DRAFT_271882</name>
</gene>
<feature type="domain" description="DUF676" evidence="2">
    <location>
        <begin position="11"/>
        <end position="257"/>
    </location>
</feature>
<dbReference type="Gene3D" id="3.40.50.1820">
    <property type="entry name" value="alpha/beta hydrolase"/>
    <property type="match status" value="1"/>
</dbReference>
<dbReference type="PANTHER" id="PTHR12482:SF62">
    <property type="entry name" value="LIPASE ROG1-RELATED"/>
    <property type="match status" value="1"/>
</dbReference>
<sequence length="474" mass="54919">MVKINLLCCYFVHGLDGCNKDFKNIHEKTKEIFNSLFKNGNENENENENGSEDEIKNYFYGYRSNDNALLKTHAQFQTIIDKSFNELQRFMEDIALTNFQKDNEEKYNHFENIECNLYFSIIGHSLGGLISRSVVKYIYSGFKKDDFEYATYFEYLKKKFPFITTIKPCTFLTLSTPHLGSLACNENGSIVKRTEKNMVRFYCNYFSGSIGKVFTYNDGNKDVKPTLIRLSQKGYMDIYEKFPNRTLIGCVRYDIPVKFCSAIASLDHPVFEYEKENLLIDKSKSDTRICSYSGYEGKELDYYQKEIFNEKVSENMYYKDTKNVPPPNIDEQIKIGLEKINSKKKDNKDNDENQTPLKYEEMEDVFIPDTINQVESAVSVLKLFNKVSFRRIIIDFSLPNVAKLATHAIYMGNVITPGNIPVINSMVAKTVKLFSDIIIADYLLTSEQNNKYSLNDIITKNENNENAESNKNNE</sequence>
<accession>A0A1Y1WPM0</accession>
<comment type="similarity">
    <text evidence="1">Belongs to the putative lipase ROG1 family.</text>
</comment>
<reference evidence="3 4" key="1">
    <citation type="submission" date="2016-08" db="EMBL/GenBank/DDBJ databases">
        <title>A Parts List for Fungal Cellulosomes Revealed by Comparative Genomics.</title>
        <authorList>
            <consortium name="DOE Joint Genome Institute"/>
            <person name="Haitjema C.H."/>
            <person name="Gilmore S.P."/>
            <person name="Henske J.K."/>
            <person name="Solomon K.V."/>
            <person name="De Groot R."/>
            <person name="Kuo A."/>
            <person name="Mondo S.J."/>
            <person name="Salamov A.A."/>
            <person name="Labutti K."/>
            <person name="Zhao Z."/>
            <person name="Chiniquy J."/>
            <person name="Barry K."/>
            <person name="Brewer H.M."/>
            <person name="Purvine S.O."/>
            <person name="Wright A.T."/>
            <person name="Boxma B."/>
            <person name="Van Alen T."/>
            <person name="Hackstein J.H."/>
            <person name="Baker S.E."/>
            <person name="Grigoriev I.V."/>
            <person name="O'Malley M.A."/>
        </authorList>
    </citation>
    <scope>NUCLEOTIDE SEQUENCE [LARGE SCALE GENOMIC DNA]</scope>
    <source>
        <strain evidence="3 4">S4</strain>
    </source>
</reference>
<dbReference type="InterPro" id="IPR029058">
    <property type="entry name" value="AB_hydrolase_fold"/>
</dbReference>
<dbReference type="AlphaFoldDB" id="A0A1Y1WPM0"/>
<proteinExistence type="inferred from homology"/>
<dbReference type="Proteomes" id="UP000193944">
    <property type="component" value="Unassembled WGS sequence"/>
</dbReference>
<evidence type="ECO:0000313" key="3">
    <source>
        <dbReference type="EMBL" id="ORX75473.1"/>
    </source>
</evidence>
<dbReference type="EMBL" id="MCFG01000354">
    <property type="protein sequence ID" value="ORX75473.1"/>
    <property type="molecule type" value="Genomic_DNA"/>
</dbReference>
<dbReference type="OrthoDB" id="273452at2759"/>
<protein>
    <recommendedName>
        <fullName evidence="2">DUF676 domain-containing protein</fullName>
    </recommendedName>
</protein>
<organism evidence="3 4">
    <name type="scientific">Anaeromyces robustus</name>
    <dbReference type="NCBI Taxonomy" id="1754192"/>
    <lineage>
        <taxon>Eukaryota</taxon>
        <taxon>Fungi</taxon>
        <taxon>Fungi incertae sedis</taxon>
        <taxon>Chytridiomycota</taxon>
        <taxon>Chytridiomycota incertae sedis</taxon>
        <taxon>Neocallimastigomycetes</taxon>
        <taxon>Neocallimastigales</taxon>
        <taxon>Neocallimastigaceae</taxon>
        <taxon>Anaeromyces</taxon>
    </lineage>
</organism>
<dbReference type="InterPro" id="IPR044294">
    <property type="entry name" value="Lipase-like"/>
</dbReference>
<dbReference type="InterPro" id="IPR007751">
    <property type="entry name" value="DUF676_lipase-like"/>
</dbReference>
<evidence type="ECO:0000259" key="2">
    <source>
        <dbReference type="Pfam" id="PF05057"/>
    </source>
</evidence>
<comment type="caution">
    <text evidence="3">The sequence shown here is derived from an EMBL/GenBank/DDBJ whole genome shotgun (WGS) entry which is preliminary data.</text>
</comment>
<evidence type="ECO:0000256" key="1">
    <source>
        <dbReference type="ARBA" id="ARBA00007920"/>
    </source>
</evidence>
<dbReference type="SUPFAM" id="SSF53474">
    <property type="entry name" value="alpha/beta-Hydrolases"/>
    <property type="match status" value="1"/>
</dbReference>
<dbReference type="Pfam" id="PF05057">
    <property type="entry name" value="DUF676"/>
    <property type="match status" value="1"/>
</dbReference>